<keyword evidence="2" id="KW-1185">Reference proteome</keyword>
<evidence type="ECO:0000313" key="2">
    <source>
        <dbReference type="Proteomes" id="UP000007800"/>
    </source>
</evidence>
<reference evidence="1 2" key="1">
    <citation type="submission" date="2008-07" db="EMBL/GenBank/DDBJ databases">
        <authorList>
            <person name="El-Sayed N."/>
            <person name="Caler E."/>
            <person name="Inman J."/>
            <person name="Amedeo P."/>
            <person name="Hass B."/>
            <person name="Wortman J."/>
        </authorList>
    </citation>
    <scope>NUCLEOTIDE SEQUENCE [LARGE SCALE GENOMIC DNA]</scope>
    <source>
        <strain evidence="2">ATCC 50983 / TXsc</strain>
    </source>
</reference>
<proteinExistence type="predicted"/>
<dbReference type="RefSeq" id="XP_002771249.1">
    <property type="nucleotide sequence ID" value="XM_002771203.1"/>
</dbReference>
<dbReference type="InParanoid" id="C5LJP8"/>
<dbReference type="GeneID" id="9051731"/>
<gene>
    <name evidence="1" type="ORF">Pmar_PMAR001810</name>
</gene>
<dbReference type="Proteomes" id="UP000007800">
    <property type="component" value="Unassembled WGS sequence"/>
</dbReference>
<accession>C5LJP8</accession>
<organism evidence="2">
    <name type="scientific">Perkinsus marinus (strain ATCC 50983 / TXsc)</name>
    <dbReference type="NCBI Taxonomy" id="423536"/>
    <lineage>
        <taxon>Eukaryota</taxon>
        <taxon>Sar</taxon>
        <taxon>Alveolata</taxon>
        <taxon>Perkinsozoa</taxon>
        <taxon>Perkinsea</taxon>
        <taxon>Perkinsida</taxon>
        <taxon>Perkinsidae</taxon>
        <taxon>Perkinsus</taxon>
    </lineage>
</organism>
<evidence type="ECO:0000313" key="1">
    <source>
        <dbReference type="EMBL" id="EER03065.1"/>
    </source>
</evidence>
<name>C5LJP8_PERM5</name>
<protein>
    <submittedName>
        <fullName evidence="1">Uncharacterized protein</fullName>
    </submittedName>
</protein>
<dbReference type="AlphaFoldDB" id="C5LJP8"/>
<sequence>MGKKRGVDTPPLAPGTTVLVRVAQRNKLDVGVRIGHIVDVINPSHDGYVRRYKRNVEGNFLVL</sequence>
<dbReference type="EMBL" id="GG682469">
    <property type="protein sequence ID" value="EER03065.1"/>
    <property type="molecule type" value="Genomic_DNA"/>
</dbReference>